<evidence type="ECO:0000313" key="2">
    <source>
        <dbReference type="EMBL" id="MCA9308225.1"/>
    </source>
</evidence>
<sequence>MAIHSLLLRNRPFNAIKNGTKTVEVRANKKVGRLDYATIEKGDHIVFINEETKETLKCNIENVKLYKDVRKLLVEEGVKNTLSSGGDLDAGVKSIESITNYKKVIAEKGVFAYRLRVIND</sequence>
<feature type="domain" description="ASCH" evidence="1">
    <location>
        <begin position="8"/>
        <end position="117"/>
    </location>
</feature>
<dbReference type="Gene3D" id="2.30.130.30">
    <property type="entry name" value="Hypothetical protein"/>
    <property type="match status" value="1"/>
</dbReference>
<evidence type="ECO:0000259" key="1">
    <source>
        <dbReference type="Pfam" id="PF04266"/>
    </source>
</evidence>
<protein>
    <submittedName>
        <fullName evidence="2">ASCH domain-containing protein</fullName>
    </submittedName>
</protein>
<organism evidence="2 3">
    <name type="scientific">candidate division WWE3 bacterium</name>
    <dbReference type="NCBI Taxonomy" id="2053526"/>
    <lineage>
        <taxon>Bacteria</taxon>
        <taxon>Katanobacteria</taxon>
    </lineage>
</organism>
<accession>A0A955J362</accession>
<proteinExistence type="predicted"/>
<dbReference type="SUPFAM" id="SSF88697">
    <property type="entry name" value="PUA domain-like"/>
    <property type="match status" value="1"/>
</dbReference>
<dbReference type="Proteomes" id="UP000740557">
    <property type="component" value="Unassembled WGS sequence"/>
</dbReference>
<gene>
    <name evidence="2" type="ORF">KC980_01820</name>
</gene>
<name>A0A955J362_UNCKA</name>
<dbReference type="EMBL" id="JAGQNX010000051">
    <property type="protein sequence ID" value="MCA9308225.1"/>
    <property type="molecule type" value="Genomic_DNA"/>
</dbReference>
<reference evidence="2" key="1">
    <citation type="submission" date="2020-04" db="EMBL/GenBank/DDBJ databases">
        <authorList>
            <person name="Zhang T."/>
        </authorList>
    </citation>
    <scope>NUCLEOTIDE SEQUENCE</scope>
    <source>
        <strain evidence="2">HKST-UBA79</strain>
    </source>
</reference>
<dbReference type="Pfam" id="PF04266">
    <property type="entry name" value="ASCH"/>
    <property type="match status" value="1"/>
</dbReference>
<dbReference type="InterPro" id="IPR007374">
    <property type="entry name" value="ASCH_domain"/>
</dbReference>
<dbReference type="AlphaFoldDB" id="A0A955J362"/>
<comment type="caution">
    <text evidence="2">The sequence shown here is derived from an EMBL/GenBank/DDBJ whole genome shotgun (WGS) entry which is preliminary data.</text>
</comment>
<evidence type="ECO:0000313" key="3">
    <source>
        <dbReference type="Proteomes" id="UP000740557"/>
    </source>
</evidence>
<dbReference type="InterPro" id="IPR015947">
    <property type="entry name" value="PUA-like_sf"/>
</dbReference>
<reference evidence="2" key="2">
    <citation type="journal article" date="2021" name="Microbiome">
        <title>Successional dynamics and alternative stable states in a saline activated sludge microbial community over 9 years.</title>
        <authorList>
            <person name="Wang Y."/>
            <person name="Ye J."/>
            <person name="Ju F."/>
            <person name="Liu L."/>
            <person name="Boyd J.A."/>
            <person name="Deng Y."/>
            <person name="Parks D.H."/>
            <person name="Jiang X."/>
            <person name="Yin X."/>
            <person name="Woodcroft B.J."/>
            <person name="Tyson G.W."/>
            <person name="Hugenholtz P."/>
            <person name="Polz M.F."/>
            <person name="Zhang T."/>
        </authorList>
    </citation>
    <scope>NUCLEOTIDE SEQUENCE</scope>
    <source>
        <strain evidence="2">HKST-UBA79</strain>
    </source>
</reference>